<dbReference type="SUPFAM" id="SSF49562">
    <property type="entry name" value="C2 domain (Calcium/lipid-binding domain, CaLB)"/>
    <property type="match status" value="1"/>
</dbReference>
<keyword evidence="8" id="KW-1185">Reference proteome</keyword>
<evidence type="ECO:0000313" key="8">
    <source>
        <dbReference type="Proteomes" id="UP001642409"/>
    </source>
</evidence>
<proteinExistence type="predicted"/>
<dbReference type="InterPro" id="IPR035892">
    <property type="entry name" value="C2_domain_sf"/>
</dbReference>
<name>A0AA86S2T3_9EUKA</name>
<dbReference type="GO" id="GO:0005813">
    <property type="term" value="C:centrosome"/>
    <property type="evidence" value="ECO:0007669"/>
    <property type="project" value="UniProtKB-SubCell"/>
</dbReference>
<dbReference type="PANTHER" id="PTHR46436:SF1">
    <property type="entry name" value="CENTROSOMAL PROTEIN OF 76 KDA"/>
    <property type="match status" value="1"/>
</dbReference>
<evidence type="ECO:0000313" key="7">
    <source>
        <dbReference type="EMBL" id="CAL5987942.1"/>
    </source>
</evidence>
<evidence type="ECO:0000313" key="6">
    <source>
        <dbReference type="EMBL" id="CAI9977045.1"/>
    </source>
</evidence>
<comment type="subcellular location">
    <subcellularLocation>
        <location evidence="1">Cytoplasm</location>
        <location evidence="1">Cytoskeleton</location>
        <location evidence="1">Microtubule organizing center</location>
        <location evidence="1">Centrosome</location>
    </subcellularLocation>
</comment>
<dbReference type="Pfam" id="PF24656">
    <property type="entry name" value="CEPT76_peptidase"/>
    <property type="match status" value="1"/>
</dbReference>
<keyword evidence="2" id="KW-0963">Cytoplasm</keyword>
<dbReference type="Pfam" id="PF15627">
    <property type="entry name" value="CEP76-C2"/>
    <property type="match status" value="1"/>
</dbReference>
<comment type="caution">
    <text evidence="6">The sequence shown here is derived from an EMBL/GenBank/DDBJ whole genome shotgun (WGS) entry which is preliminary data.</text>
</comment>
<dbReference type="EMBL" id="CATOUU010001177">
    <property type="protein sequence ID" value="CAI9977045.1"/>
    <property type="molecule type" value="Genomic_DNA"/>
</dbReference>
<reference evidence="7 8" key="2">
    <citation type="submission" date="2024-07" db="EMBL/GenBank/DDBJ databases">
        <authorList>
            <person name="Akdeniz Z."/>
        </authorList>
    </citation>
    <scope>NUCLEOTIDE SEQUENCE [LARGE SCALE GENOMIC DNA]</scope>
</reference>
<dbReference type="Pfam" id="PF24652">
    <property type="entry name" value="CEP76_C"/>
    <property type="match status" value="1"/>
</dbReference>
<feature type="domain" description="Centrosomal protein of 76 kDa C-terminal" evidence="4">
    <location>
        <begin position="506"/>
        <end position="642"/>
    </location>
</feature>
<organism evidence="6">
    <name type="scientific">Hexamita inflata</name>
    <dbReference type="NCBI Taxonomy" id="28002"/>
    <lineage>
        <taxon>Eukaryota</taxon>
        <taxon>Metamonada</taxon>
        <taxon>Diplomonadida</taxon>
        <taxon>Hexamitidae</taxon>
        <taxon>Hexamitinae</taxon>
        <taxon>Hexamita</taxon>
    </lineage>
</organism>
<reference evidence="6" key="1">
    <citation type="submission" date="2023-06" db="EMBL/GenBank/DDBJ databases">
        <authorList>
            <person name="Kurt Z."/>
        </authorList>
    </citation>
    <scope>NUCLEOTIDE SEQUENCE</scope>
</reference>
<dbReference type="AlphaFoldDB" id="A0AA86S2T3"/>
<feature type="domain" description="CEP76 C2" evidence="3">
    <location>
        <begin position="114"/>
        <end position="229"/>
    </location>
</feature>
<gene>
    <name evidence="7" type="ORF">HINF_LOCUS10127</name>
    <name evidence="6" type="ORF">HINF_LOCUS64690</name>
</gene>
<dbReference type="Proteomes" id="UP001642409">
    <property type="component" value="Unassembled WGS sequence"/>
</dbReference>
<protein>
    <submittedName>
        <fullName evidence="6">Centrosomal protein</fullName>
    </submittedName>
    <submittedName>
        <fullName evidence="7">Centrosomal_protein</fullName>
    </submittedName>
</protein>
<dbReference type="InterPro" id="IPR028926">
    <property type="entry name" value="CEP76-C2"/>
</dbReference>
<dbReference type="InterPro" id="IPR056288">
    <property type="entry name" value="CEP76_C"/>
</dbReference>
<dbReference type="Gene3D" id="3.10.620.30">
    <property type="match status" value="1"/>
</dbReference>
<evidence type="ECO:0000256" key="1">
    <source>
        <dbReference type="ARBA" id="ARBA00004300"/>
    </source>
</evidence>
<dbReference type="PANTHER" id="PTHR46436">
    <property type="entry name" value="CENTROSOMAL PROTEIN OF 76 KDA"/>
    <property type="match status" value="1"/>
</dbReference>
<feature type="domain" description="CEP76/DRC7 peptidase-like" evidence="5">
    <location>
        <begin position="337"/>
        <end position="480"/>
    </location>
</feature>
<dbReference type="InterPro" id="IPR056290">
    <property type="entry name" value="CEPT76/DRC7_peptidase-like_dom"/>
</dbReference>
<evidence type="ECO:0000259" key="5">
    <source>
        <dbReference type="Pfam" id="PF24656"/>
    </source>
</evidence>
<accession>A0AA86S2T3</accession>
<dbReference type="EMBL" id="CAXDID020000022">
    <property type="protein sequence ID" value="CAL5987942.1"/>
    <property type="molecule type" value="Genomic_DNA"/>
</dbReference>
<evidence type="ECO:0000259" key="3">
    <source>
        <dbReference type="Pfam" id="PF15627"/>
    </source>
</evidence>
<sequence length="648" mass="73652">MNSDQIQKFLTPDKVQELFQLLNITPETPESVARQRIAQYVQTNQVVSQMYSSQTQSIKQEPLDIKENKIQQYQAENVKTAQRAYGERLDSTTQRQILRVSVQRAEGFVNVDMSGVLSLHIRAGPGRASSKSVQHADCPQFCECFNLELNRTQNLTRLQLFHLLKYSPLQFLIIQRKIDGSSRVYGHAELDFASVFEDYKQNYQIKIKSFGDSEEIVGLLYIALELSPDIQFGSIPDQMKTQQNEKLLVAIQTHKQEQKQIIDQFKYNCQLFQQEFQNAKPGAKQYLALNLLRDDGKIVPSNQLIQPVYSKQLNTSHKCYRFVNLMPDGLDDQVQPIWSRPYTTLARGSGSDEDKAILLCSLLRGLQMPAFVAVGQTHQNTGFVAVIAIYGVKVQLYYREEIYYFKQQPDGTYLLEDHSNNYPESETLQLLDIKRVDSLFNDLDTFANVQQSALPIILTDNKSLVNISFNLSRPSLWKRFPADILNNLQLRSEIAPVISPFNPETAELCSEALEQKLWQLIAARRSDVGLSTPKSESLSRLLGNALPSYELEQLTGLVVGNEQFQLGVKNYVRDGEYFDAFPMQIAGALRFHAPSVFREIVQNEAGRRIIEQVGDNLRLGLRVYVEGYAETICAVWICVGCCCVPVGK</sequence>
<evidence type="ECO:0000256" key="2">
    <source>
        <dbReference type="ARBA" id="ARBA00022490"/>
    </source>
</evidence>
<evidence type="ECO:0000259" key="4">
    <source>
        <dbReference type="Pfam" id="PF24652"/>
    </source>
</evidence>
<dbReference type="InterPro" id="IPR052299">
    <property type="entry name" value="CEP76"/>
</dbReference>